<dbReference type="Pfam" id="PF06486">
    <property type="entry name" value="DUF1093"/>
    <property type="match status" value="1"/>
</dbReference>
<evidence type="ECO:0000256" key="1">
    <source>
        <dbReference type="SAM" id="Phobius"/>
    </source>
</evidence>
<dbReference type="InterPro" id="IPR036166">
    <property type="entry name" value="YxeA-like_sf"/>
</dbReference>
<dbReference type="OrthoDB" id="2319933at2"/>
<dbReference type="Proteomes" id="UP000305541">
    <property type="component" value="Unassembled WGS sequence"/>
</dbReference>
<dbReference type="AlphaFoldDB" id="A0A5R9BUN0"/>
<dbReference type="SUPFAM" id="SSF159121">
    <property type="entry name" value="BC4932-like"/>
    <property type="match status" value="1"/>
</dbReference>
<name>A0A5R9BUN0_9LACO</name>
<evidence type="ECO:0000313" key="3">
    <source>
        <dbReference type="Proteomes" id="UP000305541"/>
    </source>
</evidence>
<organism evidence="2 3">
    <name type="scientific">Pediococcus stilesii</name>
    <dbReference type="NCBI Taxonomy" id="331679"/>
    <lineage>
        <taxon>Bacteria</taxon>
        <taxon>Bacillati</taxon>
        <taxon>Bacillota</taxon>
        <taxon>Bacilli</taxon>
        <taxon>Lactobacillales</taxon>
        <taxon>Lactobacillaceae</taxon>
        <taxon>Pediococcus</taxon>
    </lineage>
</organism>
<comment type="caution">
    <text evidence="2">The sequence shown here is derived from an EMBL/GenBank/DDBJ whole genome shotgun (WGS) entry which is preliminary data.</text>
</comment>
<keyword evidence="1" id="KW-0812">Transmembrane</keyword>
<proteinExistence type="predicted"/>
<accession>A0A5R9BUN0</accession>
<dbReference type="InterPro" id="IPR006542">
    <property type="entry name" value="DUF1093"/>
</dbReference>
<evidence type="ECO:0000313" key="2">
    <source>
        <dbReference type="EMBL" id="TLQ04394.1"/>
    </source>
</evidence>
<gene>
    <name evidence="2" type="ORF">FEZ51_04850</name>
</gene>
<dbReference type="EMBL" id="VBTH01000007">
    <property type="protein sequence ID" value="TLQ04394.1"/>
    <property type="molecule type" value="Genomic_DNA"/>
</dbReference>
<reference evidence="2 3" key="1">
    <citation type="submission" date="2019-05" db="EMBL/GenBank/DDBJ databases">
        <title>The metagenome of a microbial culture collection derived from dairy environment covers the genomic content of the human microbiome.</title>
        <authorList>
            <person name="Roder T."/>
            <person name="Wuthrich D."/>
            <person name="Sattari Z."/>
            <person name="Von Ah U."/>
            <person name="Bar C."/>
            <person name="Ronchi F."/>
            <person name="Macpherson A.J."/>
            <person name="Ganal-Vonarburg S.C."/>
            <person name="Bruggmann R."/>
            <person name="Vergeres G."/>
        </authorList>
    </citation>
    <scope>NUCLEOTIDE SEQUENCE [LARGE SCALE GENOMIC DNA]</scope>
    <source>
        <strain evidence="2 3">FAM 18815</strain>
    </source>
</reference>
<protein>
    <submittedName>
        <fullName evidence="2">YxeA family protein</fullName>
    </submittedName>
</protein>
<dbReference type="NCBIfam" id="TIGR01655">
    <property type="entry name" value="yxeA_fam"/>
    <property type="match status" value="1"/>
</dbReference>
<sequence>MNYFSKFMFVVKYYFRYTYKFLIFMGEIKIKQLKAKTPEILLILLLIIFILGNIIWTRYRYGGTTYDLKINHATRSYPIKLTDGFKGTGYLYQGIGYSRSGMDKKIILKTRGANPGTFKKGDIVRVTINSNYGLTNYKLVKP</sequence>
<keyword evidence="1" id="KW-1133">Transmembrane helix</keyword>
<keyword evidence="1" id="KW-0472">Membrane</keyword>
<feature type="transmembrane region" description="Helical" evidence="1">
    <location>
        <begin position="40"/>
        <end position="59"/>
    </location>
</feature>